<dbReference type="EMBL" id="CP046147">
    <property type="protein sequence ID" value="WFG39963.1"/>
    <property type="molecule type" value="Genomic_DNA"/>
</dbReference>
<gene>
    <name evidence="2" type="ORF">GKO46_11380</name>
    <name evidence="3" type="ORF">GKO48_10155</name>
</gene>
<dbReference type="EMBL" id="WMBE01000003">
    <property type="protein sequence ID" value="MDG0867669.1"/>
    <property type="molecule type" value="Genomic_DNA"/>
</dbReference>
<proteinExistence type="predicted"/>
<dbReference type="Proteomes" id="UP001321249">
    <property type="component" value="Unassembled WGS sequence"/>
</dbReference>
<keyword evidence="1" id="KW-0732">Signal</keyword>
<evidence type="ECO:0000313" key="2">
    <source>
        <dbReference type="EMBL" id="MDG0867669.1"/>
    </source>
</evidence>
<dbReference type="AlphaFoldDB" id="A0AAJ5ZKQ3"/>
<organism evidence="3 4">
    <name type="scientific">Candidatus Lucifugimonas marina</name>
    <dbReference type="NCBI Taxonomy" id="3038979"/>
    <lineage>
        <taxon>Bacteria</taxon>
        <taxon>Bacillati</taxon>
        <taxon>Chloroflexota</taxon>
        <taxon>Dehalococcoidia</taxon>
        <taxon>SAR202 cluster</taxon>
        <taxon>Candidatus Lucifugimonadales</taxon>
        <taxon>Candidatus Lucifugimonadaceae</taxon>
        <taxon>Candidatus Lucifugimonas</taxon>
    </lineage>
</organism>
<name>A0AAJ5ZKQ3_9CHLR</name>
<keyword evidence="4" id="KW-1185">Reference proteome</keyword>
<dbReference type="RefSeq" id="WP_342826251.1">
    <property type="nucleotide sequence ID" value="NZ_CP046146.1"/>
</dbReference>
<dbReference type="Proteomes" id="UP001219901">
    <property type="component" value="Chromosome"/>
</dbReference>
<reference evidence="4 5" key="1">
    <citation type="submission" date="2019-11" db="EMBL/GenBank/DDBJ databases">
        <authorList>
            <person name="Cho J.-C."/>
        </authorList>
    </citation>
    <scope>NUCLEOTIDE SEQUENCE [LARGE SCALE GENOMIC DNA]</scope>
    <source>
        <strain evidence="3 4">JH1073</strain>
        <strain evidence="2 5">JH702</strain>
    </source>
</reference>
<accession>A0AAJ5ZKQ3</accession>
<reference evidence="3" key="2">
    <citation type="journal article" date="2023" name="Nat. Commun.">
        <title>Cultivation of marine bacteria of the SAR202 clade.</title>
        <authorList>
            <person name="Lim Y."/>
            <person name="Seo J.H."/>
            <person name="Giovannoni S.J."/>
            <person name="Kang I."/>
            <person name="Cho J.C."/>
        </authorList>
    </citation>
    <scope>NUCLEOTIDE SEQUENCE</scope>
    <source>
        <strain evidence="3">JH1073</strain>
    </source>
</reference>
<feature type="chain" id="PRO_5042502934" evidence="1">
    <location>
        <begin position="27"/>
        <end position="222"/>
    </location>
</feature>
<evidence type="ECO:0000256" key="1">
    <source>
        <dbReference type="SAM" id="SignalP"/>
    </source>
</evidence>
<evidence type="ECO:0000313" key="4">
    <source>
        <dbReference type="Proteomes" id="UP001219901"/>
    </source>
</evidence>
<evidence type="ECO:0000313" key="3">
    <source>
        <dbReference type="EMBL" id="WFG39963.1"/>
    </source>
</evidence>
<sequence>MVRVKNGLKTQLLVMSAMLIALVAVACGSAEDESLVASGGDEATPQRIRMIESTQIFTEEDIKAIGWKAQKDFQLDYPGATTYKWGYMNQTEVGVLIYASADDAKTLGVAAAEDQTYRRPGDNQARDGDFTDRISCRRPVGSSAVKANTGFPSKAFSASYLNPEIDEPEDILPVGQACTTRFPTYNDYTVVGNVVFMCEGDEGNLLDPSTNCANVGDWLMPS</sequence>
<reference evidence="4" key="3">
    <citation type="submission" date="2023-06" db="EMBL/GenBank/DDBJ databases">
        <title>Pangenomics reveal diversification of enzyme families and niche specialization in globally abundant SAR202 bacteria.</title>
        <authorList>
            <person name="Saw J.H.W."/>
        </authorList>
    </citation>
    <scope>NUCLEOTIDE SEQUENCE [LARGE SCALE GENOMIC DNA]</scope>
    <source>
        <strain evidence="4">JH1073</strain>
    </source>
</reference>
<feature type="signal peptide" evidence="1">
    <location>
        <begin position="1"/>
        <end position="26"/>
    </location>
</feature>
<evidence type="ECO:0000313" key="5">
    <source>
        <dbReference type="Proteomes" id="UP001321249"/>
    </source>
</evidence>
<protein>
    <submittedName>
        <fullName evidence="3">Uncharacterized protein</fullName>
    </submittedName>
</protein>
<dbReference type="PROSITE" id="PS51257">
    <property type="entry name" value="PROKAR_LIPOPROTEIN"/>
    <property type="match status" value="1"/>
</dbReference>